<evidence type="ECO:0000313" key="1">
    <source>
        <dbReference type="EMBL" id="CAJ2512472.1"/>
    </source>
</evidence>
<accession>A0AAI8VWN8</accession>
<dbReference type="EMBL" id="CAUWAG010000019">
    <property type="protein sequence ID" value="CAJ2512472.1"/>
    <property type="molecule type" value="Genomic_DNA"/>
</dbReference>
<organism evidence="1 2">
    <name type="scientific">Anthostomella pinea</name>
    <dbReference type="NCBI Taxonomy" id="933095"/>
    <lineage>
        <taxon>Eukaryota</taxon>
        <taxon>Fungi</taxon>
        <taxon>Dikarya</taxon>
        <taxon>Ascomycota</taxon>
        <taxon>Pezizomycotina</taxon>
        <taxon>Sordariomycetes</taxon>
        <taxon>Xylariomycetidae</taxon>
        <taxon>Xylariales</taxon>
        <taxon>Xylariaceae</taxon>
        <taxon>Anthostomella</taxon>
    </lineage>
</organism>
<name>A0AAI8VWN8_9PEZI</name>
<gene>
    <name evidence="1" type="ORF">KHLLAP_LOCUS12940</name>
</gene>
<proteinExistence type="predicted"/>
<protein>
    <submittedName>
        <fullName evidence="1">Uu.00g054870.m01.CDS01</fullName>
    </submittedName>
</protein>
<dbReference type="AlphaFoldDB" id="A0AAI8VWN8"/>
<dbReference type="Proteomes" id="UP001295740">
    <property type="component" value="Unassembled WGS sequence"/>
</dbReference>
<reference evidence="1" key="1">
    <citation type="submission" date="2023-10" db="EMBL/GenBank/DDBJ databases">
        <authorList>
            <person name="Hackl T."/>
        </authorList>
    </citation>
    <scope>NUCLEOTIDE SEQUENCE</scope>
</reference>
<comment type="caution">
    <text evidence="1">The sequence shown here is derived from an EMBL/GenBank/DDBJ whole genome shotgun (WGS) entry which is preliminary data.</text>
</comment>
<keyword evidence="2" id="KW-1185">Reference proteome</keyword>
<evidence type="ECO:0000313" key="2">
    <source>
        <dbReference type="Proteomes" id="UP001295740"/>
    </source>
</evidence>
<sequence length="130" mass="15088">MSGYDFCAKRGSKLCFPRLERHLWTTFCPDSRKGLRGRQYSSGMRGLPRCCNHLDSTALSLLCLKCNSDPADGRARSRWWCADHHQRLPADVDLDPQAEFDKCVNLWPADMQRRYFRRRDDRSASGSRSM</sequence>